<protein>
    <submittedName>
        <fullName evidence="2">6218_t:CDS:1</fullName>
    </submittedName>
</protein>
<evidence type="ECO:0000313" key="3">
    <source>
        <dbReference type="Proteomes" id="UP000789901"/>
    </source>
</evidence>
<feature type="compositionally biased region" description="Basic and acidic residues" evidence="1">
    <location>
        <begin position="133"/>
        <end position="150"/>
    </location>
</feature>
<evidence type="ECO:0000256" key="1">
    <source>
        <dbReference type="SAM" id="MobiDB-lite"/>
    </source>
</evidence>
<feature type="region of interest" description="Disordered" evidence="1">
    <location>
        <begin position="103"/>
        <end position="159"/>
    </location>
</feature>
<sequence>SKQTVSLEETDLIQGSNSTHKDTQIYFNTKEVLILAECGIMDYSTLELQEALNKTQARMLPVKERNEAEASQKPILSSKNKSKAASIIGTNKYKNIGARKNSLRGSLSDKTNTSSSIQRITEDEKQTYSSFSSEKRPRSDSRSSSKERSRPNKSVNLGSKAKYIGKENISQTNLLQEILERLNCLEIFQKEYPVESKNMDKTRLPASTLIQNIPYHYGTQSRNSNIRLSNIQSEHLVFNNHNNINNTPSYQD</sequence>
<dbReference type="EMBL" id="CAJVQB010077718">
    <property type="protein sequence ID" value="CAG8844962.1"/>
    <property type="molecule type" value="Genomic_DNA"/>
</dbReference>
<gene>
    <name evidence="2" type="ORF">GMARGA_LOCUS37387</name>
</gene>
<feature type="compositionally biased region" description="Polar residues" evidence="1">
    <location>
        <begin position="103"/>
        <end position="119"/>
    </location>
</feature>
<organism evidence="2 3">
    <name type="scientific">Gigaspora margarita</name>
    <dbReference type="NCBI Taxonomy" id="4874"/>
    <lineage>
        <taxon>Eukaryota</taxon>
        <taxon>Fungi</taxon>
        <taxon>Fungi incertae sedis</taxon>
        <taxon>Mucoromycota</taxon>
        <taxon>Glomeromycotina</taxon>
        <taxon>Glomeromycetes</taxon>
        <taxon>Diversisporales</taxon>
        <taxon>Gigasporaceae</taxon>
        <taxon>Gigaspora</taxon>
    </lineage>
</organism>
<keyword evidence="3" id="KW-1185">Reference proteome</keyword>
<feature type="non-terminal residue" evidence="2">
    <location>
        <position position="252"/>
    </location>
</feature>
<feature type="region of interest" description="Disordered" evidence="1">
    <location>
        <begin position="63"/>
        <end position="83"/>
    </location>
</feature>
<proteinExistence type="predicted"/>
<feature type="non-terminal residue" evidence="2">
    <location>
        <position position="1"/>
    </location>
</feature>
<evidence type="ECO:0000313" key="2">
    <source>
        <dbReference type="EMBL" id="CAG8844962.1"/>
    </source>
</evidence>
<reference evidence="2 3" key="1">
    <citation type="submission" date="2021-06" db="EMBL/GenBank/DDBJ databases">
        <authorList>
            <person name="Kallberg Y."/>
            <person name="Tangrot J."/>
            <person name="Rosling A."/>
        </authorList>
    </citation>
    <scope>NUCLEOTIDE SEQUENCE [LARGE SCALE GENOMIC DNA]</scope>
    <source>
        <strain evidence="2 3">120-4 pot B 10/14</strain>
    </source>
</reference>
<accession>A0ABN7X0A5</accession>
<name>A0ABN7X0A5_GIGMA</name>
<dbReference type="Proteomes" id="UP000789901">
    <property type="component" value="Unassembled WGS sequence"/>
</dbReference>
<comment type="caution">
    <text evidence="2">The sequence shown here is derived from an EMBL/GenBank/DDBJ whole genome shotgun (WGS) entry which is preliminary data.</text>
</comment>